<dbReference type="InterPro" id="IPR000073">
    <property type="entry name" value="AB_hydrolase_1"/>
</dbReference>
<dbReference type="InterPro" id="IPR050471">
    <property type="entry name" value="AB_hydrolase"/>
</dbReference>
<dbReference type="PANTHER" id="PTHR43433">
    <property type="entry name" value="HYDROLASE, ALPHA/BETA FOLD FAMILY PROTEIN"/>
    <property type="match status" value="1"/>
</dbReference>
<dbReference type="SUPFAM" id="SSF53474">
    <property type="entry name" value="alpha/beta-Hydrolases"/>
    <property type="match status" value="1"/>
</dbReference>
<dbReference type="GO" id="GO:0004806">
    <property type="term" value="F:triacylglycerol lipase activity"/>
    <property type="evidence" value="ECO:0007669"/>
    <property type="project" value="TreeGrafter"/>
</dbReference>
<proteinExistence type="predicted"/>
<protein>
    <submittedName>
        <fullName evidence="2">Alpha/beta hydrolase</fullName>
    </submittedName>
</protein>
<evidence type="ECO:0000313" key="2">
    <source>
        <dbReference type="EMBL" id="KZA96844.1"/>
    </source>
</evidence>
<feature type="domain" description="AB hydrolase-1" evidence="1">
    <location>
        <begin position="41"/>
        <end position="272"/>
    </location>
</feature>
<keyword evidence="2" id="KW-0378">Hydrolase</keyword>
<reference evidence="2" key="1">
    <citation type="submission" date="2016-03" db="EMBL/GenBank/DDBJ databases">
        <title>Microsymbionts genomes from the relict species Vavilovia formosa.</title>
        <authorList>
            <person name="Chirak E."/>
            <person name="Kimeklis A."/>
            <person name="Kopat V."/>
            <person name="Andronov E."/>
        </authorList>
    </citation>
    <scope>NUCLEOTIDE SEQUENCE [LARGE SCALE GENOMIC DNA]</scope>
    <source>
        <strain evidence="2">Vaf12</strain>
    </source>
</reference>
<dbReference type="PRINTS" id="PR00111">
    <property type="entry name" value="ABHYDROLASE"/>
</dbReference>
<dbReference type="InterPro" id="IPR029058">
    <property type="entry name" value="AB_hydrolase_fold"/>
</dbReference>
<dbReference type="AlphaFoldDB" id="A0A154I8F5"/>
<gene>
    <name evidence="2" type="ORF">A4A59_34130</name>
</gene>
<comment type="caution">
    <text evidence="2">The sequence shown here is derived from an EMBL/GenBank/DDBJ whole genome shotgun (WGS) entry which is preliminary data.</text>
</comment>
<dbReference type="GO" id="GO:0046503">
    <property type="term" value="P:glycerolipid catabolic process"/>
    <property type="evidence" value="ECO:0007669"/>
    <property type="project" value="TreeGrafter"/>
</dbReference>
<dbReference type="EMBL" id="LVYU01000148">
    <property type="protein sequence ID" value="KZA96844.1"/>
    <property type="molecule type" value="Genomic_DNA"/>
</dbReference>
<accession>A0A154I8F5</accession>
<dbReference type="Pfam" id="PF00561">
    <property type="entry name" value="Abhydrolase_1"/>
    <property type="match status" value="1"/>
</dbReference>
<sequence>MNTSVRYLRSATCYAEAPNLWINVGGTPFAYRDLGLQGGVPVILLNHWGAVLDNFDPRIVDGLATRHHVIATNYRGIGASGGTAPLTIDEMARDTIALIRALGFKKVDLLGFSLGGFVAQDITLKAPDLVRKLILAGTGPAGGRDIEKVGAVSWPLIIKGLLTVRDPKTYLFFTSTANGRQAAKAFLDRLKERKAGTDKGPTPRAFLRQLKAIKAWGRQTPQDLGRIDVPVLIANGDNDIMVPTVNSTDMARRIPGAKLVIYQDAGHGGIFQNHADFVPKALSFLGA</sequence>
<name>A0A154I8F5_RHILE</name>
<evidence type="ECO:0000259" key="1">
    <source>
        <dbReference type="Pfam" id="PF00561"/>
    </source>
</evidence>
<dbReference type="Gene3D" id="3.40.50.1820">
    <property type="entry name" value="alpha/beta hydrolase"/>
    <property type="match status" value="1"/>
</dbReference>
<dbReference type="PANTHER" id="PTHR43433:SF5">
    <property type="entry name" value="AB HYDROLASE-1 DOMAIN-CONTAINING PROTEIN"/>
    <property type="match status" value="1"/>
</dbReference>
<organism evidence="2">
    <name type="scientific">Rhizobium leguminosarum</name>
    <dbReference type="NCBI Taxonomy" id="384"/>
    <lineage>
        <taxon>Bacteria</taxon>
        <taxon>Pseudomonadati</taxon>
        <taxon>Pseudomonadota</taxon>
        <taxon>Alphaproteobacteria</taxon>
        <taxon>Hyphomicrobiales</taxon>
        <taxon>Rhizobiaceae</taxon>
        <taxon>Rhizobium/Agrobacterium group</taxon>
        <taxon>Rhizobium</taxon>
    </lineage>
</organism>
<dbReference type="RefSeq" id="WP_062945147.1">
    <property type="nucleotide sequence ID" value="NZ_CP171844.1"/>
</dbReference>